<dbReference type="GO" id="GO:0008195">
    <property type="term" value="F:phosphatidate phosphatase activity"/>
    <property type="evidence" value="ECO:0007669"/>
    <property type="project" value="InterPro"/>
</dbReference>
<name>A0AA36N567_9DINO</name>
<feature type="signal peptide" evidence="1">
    <location>
        <begin position="1"/>
        <end position="20"/>
    </location>
</feature>
<evidence type="ECO:0000259" key="2">
    <source>
        <dbReference type="Pfam" id="PF09949"/>
    </source>
</evidence>
<evidence type="ECO:0000256" key="1">
    <source>
        <dbReference type="SAM" id="SignalP"/>
    </source>
</evidence>
<reference evidence="3" key="1">
    <citation type="submission" date="2023-08" db="EMBL/GenBank/DDBJ databases">
        <authorList>
            <person name="Chen Y."/>
            <person name="Shah S."/>
            <person name="Dougan E. K."/>
            <person name="Thang M."/>
            <person name="Chan C."/>
        </authorList>
    </citation>
    <scope>NUCLEOTIDE SEQUENCE</scope>
</reference>
<sequence>MVRRRHAWLSASLLLYSASSSFCNWRSFAPSQVRLRGKPEPVVEPAAWEKVAQTAADVFGDTSEFFVDTLSAAFQGQEELVAENESASKLLGEVPGESLATLQEAVRTQSQSVSIFLEQASSLSIAPAEFTSALGLVRRSSIDVEDKVADVLGEALPTSQEVLAPKKGRYGLAVHDAAARTGADGWVVPVRAWIYRRNEQRHRIRMTLARKIMMEMIHGIKNVSKEGLRRYEERGRLIFRTLAFRGGERNVGLAIKFDGEDKWREMPPTNGKGRVEVDVPLPVHLVDAASEGGILNFTVLLPEDKSRKIEAISARASALLIPPEGVLVISDIDDTVKVTEVFLGKDSVVRNTFLEEFRPVSGMVNLYRSWAEEFGAAFAFVSNSPPELQEPLREFLVNSGFPKAPVFLRPLGGSKEERANFKEMQISELLRQYPRKKVVLVGDSGERDPIVCAELLRRHPVQVIKVLIRQVSPDMLVDKEIFAGIPEDRWQVFSDPAEAGLPDELRDLASVPGFLSFAASLGSKAIKGAAAGLEDTPVAANS</sequence>
<gene>
    <name evidence="3" type="ORF">EVOR1521_LOCUS19362</name>
</gene>
<keyword evidence="4" id="KW-1185">Reference proteome</keyword>
<keyword evidence="1" id="KW-0732">Signal</keyword>
<feature type="domain" description="Phosphatidate phosphatase APP1 catalytic" evidence="2">
    <location>
        <begin position="327"/>
        <end position="470"/>
    </location>
</feature>
<organism evidence="3 4">
    <name type="scientific">Effrenium voratum</name>
    <dbReference type="NCBI Taxonomy" id="2562239"/>
    <lineage>
        <taxon>Eukaryota</taxon>
        <taxon>Sar</taxon>
        <taxon>Alveolata</taxon>
        <taxon>Dinophyceae</taxon>
        <taxon>Suessiales</taxon>
        <taxon>Symbiodiniaceae</taxon>
        <taxon>Effrenium</taxon>
    </lineage>
</organism>
<accession>A0AA36N567</accession>
<comment type="caution">
    <text evidence="3">The sequence shown here is derived from an EMBL/GenBank/DDBJ whole genome shotgun (WGS) entry which is preliminary data.</text>
</comment>
<dbReference type="InterPro" id="IPR019236">
    <property type="entry name" value="APP1_cat"/>
</dbReference>
<protein>
    <recommendedName>
        <fullName evidence="2">Phosphatidate phosphatase APP1 catalytic domain-containing protein</fullName>
    </recommendedName>
</protein>
<dbReference type="PANTHER" id="PTHR28208:SF1">
    <property type="entry name" value="FILAMENT ORGANIZATION PROTEIN APP1-LIKE, PUTATIVE (AFU_ORTHOLOGUE AFUA_1G06650)-RELATED"/>
    <property type="match status" value="1"/>
</dbReference>
<dbReference type="AlphaFoldDB" id="A0AA36N567"/>
<dbReference type="Proteomes" id="UP001178507">
    <property type="component" value="Unassembled WGS sequence"/>
</dbReference>
<evidence type="ECO:0000313" key="4">
    <source>
        <dbReference type="Proteomes" id="UP001178507"/>
    </source>
</evidence>
<evidence type="ECO:0000313" key="3">
    <source>
        <dbReference type="EMBL" id="CAJ1394777.1"/>
    </source>
</evidence>
<dbReference type="Pfam" id="PF09949">
    <property type="entry name" value="APP1_cat"/>
    <property type="match status" value="1"/>
</dbReference>
<dbReference type="EMBL" id="CAUJNA010002946">
    <property type="protein sequence ID" value="CAJ1394777.1"/>
    <property type="molecule type" value="Genomic_DNA"/>
</dbReference>
<proteinExistence type="predicted"/>
<dbReference type="PANTHER" id="PTHR28208">
    <property type="entry name" value="PHOSPHATIDATE PHOSPHATASE APP1"/>
    <property type="match status" value="1"/>
</dbReference>
<dbReference type="InterPro" id="IPR052935">
    <property type="entry name" value="Mg2+_PAP"/>
</dbReference>
<feature type="chain" id="PRO_5041449352" description="Phosphatidate phosphatase APP1 catalytic domain-containing protein" evidence="1">
    <location>
        <begin position="21"/>
        <end position="542"/>
    </location>
</feature>